<keyword evidence="1" id="KW-0560">Oxidoreductase</keyword>
<dbReference type="SUPFAM" id="SSF51905">
    <property type="entry name" value="FAD/NAD(P)-binding domain"/>
    <property type="match status" value="1"/>
</dbReference>
<comment type="caution">
    <text evidence="4">The sequence shown here is derived from an EMBL/GenBank/DDBJ whole genome shotgun (WGS) entry which is preliminary data.</text>
</comment>
<dbReference type="NCBIfam" id="NF005720">
    <property type="entry name" value="PRK07538.1"/>
    <property type="match status" value="1"/>
</dbReference>
<proteinExistence type="predicted"/>
<feature type="domain" description="FAD-binding" evidence="3">
    <location>
        <begin position="9"/>
        <end position="361"/>
    </location>
</feature>
<evidence type="ECO:0000259" key="3">
    <source>
        <dbReference type="Pfam" id="PF01494"/>
    </source>
</evidence>
<dbReference type="Proteomes" id="UP000638560">
    <property type="component" value="Unassembled WGS sequence"/>
</dbReference>
<dbReference type="Gene3D" id="3.30.9.30">
    <property type="match status" value="1"/>
</dbReference>
<dbReference type="Gene3D" id="3.50.50.60">
    <property type="entry name" value="FAD/NAD(P)-binding domain"/>
    <property type="match status" value="1"/>
</dbReference>
<dbReference type="InterPro" id="IPR002938">
    <property type="entry name" value="FAD-bd"/>
</dbReference>
<dbReference type="InterPro" id="IPR036188">
    <property type="entry name" value="FAD/NAD-bd_sf"/>
</dbReference>
<reference evidence="4 5" key="1">
    <citation type="submission" date="2020-11" db="EMBL/GenBank/DDBJ databases">
        <title>A novel isolate from a Black sea contaminated sediment with potential to produce alkanes: Plantactinospora alkalitolerans sp. nov.</title>
        <authorList>
            <person name="Carro L."/>
            <person name="Veyisoglu A."/>
            <person name="Guven K."/>
            <person name="Schumann P."/>
            <person name="Klenk H.-P."/>
            <person name="Sahin N."/>
        </authorList>
    </citation>
    <scope>NUCLEOTIDE SEQUENCE [LARGE SCALE GENOMIC DNA]</scope>
    <source>
        <strain evidence="4 5">S1510</strain>
    </source>
</reference>
<evidence type="ECO:0000313" key="4">
    <source>
        <dbReference type="EMBL" id="MBF9129731.1"/>
    </source>
</evidence>
<dbReference type="InterPro" id="IPR050493">
    <property type="entry name" value="FAD-dep_Monooxygenase_BioMet"/>
</dbReference>
<evidence type="ECO:0000256" key="2">
    <source>
        <dbReference type="ARBA" id="ARBA00023033"/>
    </source>
</evidence>
<dbReference type="PANTHER" id="PTHR13789">
    <property type="entry name" value="MONOOXYGENASE"/>
    <property type="match status" value="1"/>
</dbReference>
<name>A0ABS0GU62_9ACTN</name>
<sequence>MSDRGFAGVAIVGAGIGGLVLALELHDAGIPCRVYEAVPEIRPLGVGINILPHASRILARLGLTDDLARVAVTTRESVFFNRFGQLIHREPSGRYAGHEHPQFSIHRGDLQQVLLDAVRDRLGADAVRLDRRCTAVSQDERGARVHFRSSGTGAVLPDEPAEVVVGCDGIHSTVRAQLYPEEGEPRYAGVNMWRGVTVAPPILSGASMIRAGWLSHGKMVIYPIRQDVDGRGNQLINWVAELETPRHRQRDWGRRGQFEDFVGAFEDWQFDWLDVPALLRGTEEVLEYPMVDQDPLDRWTFGRVTLLGDAAHPMVPRGSNGAGQAILDAWALRRCLSADDDPVRALRAYEDERLPAAARVVYTNRSTPPDVILREVWERTGDRPFERVEDVISPDELVAISRHYTEVTGYTPRRTTE</sequence>
<dbReference type="SUPFAM" id="SSF54373">
    <property type="entry name" value="FAD-linked reductases, C-terminal domain"/>
    <property type="match status" value="1"/>
</dbReference>
<keyword evidence="2" id="KW-0503">Monooxygenase</keyword>
<keyword evidence="5" id="KW-1185">Reference proteome</keyword>
<dbReference type="Pfam" id="PF01494">
    <property type="entry name" value="FAD_binding_3"/>
    <property type="match status" value="1"/>
</dbReference>
<dbReference type="PRINTS" id="PR00420">
    <property type="entry name" value="RNGMNOXGNASE"/>
</dbReference>
<dbReference type="EMBL" id="JADPUN010000131">
    <property type="protein sequence ID" value="MBF9129731.1"/>
    <property type="molecule type" value="Genomic_DNA"/>
</dbReference>
<protein>
    <submittedName>
        <fullName evidence="4">Flavin-dependent oxidoreductase</fullName>
    </submittedName>
</protein>
<accession>A0ABS0GU62</accession>
<organism evidence="4 5">
    <name type="scientific">Plantactinospora alkalitolerans</name>
    <dbReference type="NCBI Taxonomy" id="2789879"/>
    <lineage>
        <taxon>Bacteria</taxon>
        <taxon>Bacillati</taxon>
        <taxon>Actinomycetota</taxon>
        <taxon>Actinomycetes</taxon>
        <taxon>Micromonosporales</taxon>
        <taxon>Micromonosporaceae</taxon>
        <taxon>Plantactinospora</taxon>
    </lineage>
</organism>
<dbReference type="RefSeq" id="WP_196201357.1">
    <property type="nucleotide sequence ID" value="NZ_JADPUN010000131.1"/>
</dbReference>
<dbReference type="PANTHER" id="PTHR13789:SF268">
    <property type="entry name" value="5-METHYLPHENAZINE-1-CARBOXYLATE 1-MONOOXYGENASE"/>
    <property type="match status" value="1"/>
</dbReference>
<gene>
    <name evidence="4" type="ORF">I0C86_12290</name>
</gene>
<evidence type="ECO:0000313" key="5">
    <source>
        <dbReference type="Proteomes" id="UP000638560"/>
    </source>
</evidence>
<evidence type="ECO:0000256" key="1">
    <source>
        <dbReference type="ARBA" id="ARBA00023002"/>
    </source>
</evidence>